<feature type="region of interest" description="Disordered" evidence="1">
    <location>
        <begin position="482"/>
        <end position="504"/>
    </location>
</feature>
<organism evidence="2 3">
    <name type="scientific">Raphidocelis subcapitata</name>
    <dbReference type="NCBI Taxonomy" id="307507"/>
    <lineage>
        <taxon>Eukaryota</taxon>
        <taxon>Viridiplantae</taxon>
        <taxon>Chlorophyta</taxon>
        <taxon>core chlorophytes</taxon>
        <taxon>Chlorophyceae</taxon>
        <taxon>CS clade</taxon>
        <taxon>Sphaeropleales</taxon>
        <taxon>Selenastraceae</taxon>
        <taxon>Raphidocelis</taxon>
    </lineage>
</organism>
<accession>A0A2V0P752</accession>
<protein>
    <submittedName>
        <fullName evidence="2">Uncharacterized protein</fullName>
    </submittedName>
</protein>
<feature type="region of interest" description="Disordered" evidence="1">
    <location>
        <begin position="344"/>
        <end position="368"/>
    </location>
</feature>
<sequence>MAAPPMGRLQPRSVQDAARLAASIGRAGGRDGAAFGRVYRFSSGDAVCALAPELAAKYSMEAENRQGVICVTNRWTADQTWWNPARTLKPQTFKAAAGRVRPEDLDGTRSRPGGCDFCRWPAMTARDAGFGRVELPGAVTASNLFKCAEPCHGVVLFRHHDPLSFDRRQLGDLLDAAWRWLELSEEREGGARGGGGGNGGCGEGGAGGLHPFLLWNCLPRAGASQFHGHAQVLLTREPLPQQIHFQNAAAAYAAAAGNAALPWPAAAGTDEGALAAGGAAPGQPAPGRGGPASASAASLGAGSAAGSGCESDVASPGDDLYVDLLRAHRALGLLRQVTLGNAGGEAGGASSSSSSSLSSSEGGYGGGDGGWEPGSAWAFVSLAPRKDCEVVVVGAHPGCAAFQSLLHAALRALIDRLGVATFNVGLLNLDVRAPHPHAARLEARELRAGDGDGNGGDGGGGDGDPLPRAVALPLEALWVPGERGGGGGGDGAPPTGAAARRRRRRGARPVVARVVARGSLDSAASDFGGLEVLGGASIGHTDPYAVVAALDAQLAALGGPDCC</sequence>
<dbReference type="EMBL" id="BDRX01000036">
    <property type="protein sequence ID" value="GBF92915.1"/>
    <property type="molecule type" value="Genomic_DNA"/>
</dbReference>
<keyword evidence="3" id="KW-1185">Reference proteome</keyword>
<feature type="region of interest" description="Disordered" evidence="1">
    <location>
        <begin position="274"/>
        <end position="297"/>
    </location>
</feature>
<comment type="caution">
    <text evidence="2">The sequence shown here is derived from an EMBL/GenBank/DDBJ whole genome shotgun (WGS) entry which is preliminary data.</text>
</comment>
<dbReference type="InParanoid" id="A0A2V0P752"/>
<evidence type="ECO:0000313" key="2">
    <source>
        <dbReference type="EMBL" id="GBF92915.1"/>
    </source>
</evidence>
<evidence type="ECO:0000313" key="3">
    <source>
        <dbReference type="Proteomes" id="UP000247498"/>
    </source>
</evidence>
<proteinExistence type="predicted"/>
<name>A0A2V0P752_9CHLO</name>
<feature type="compositionally biased region" description="Low complexity" evidence="1">
    <location>
        <begin position="348"/>
        <end position="361"/>
    </location>
</feature>
<gene>
    <name evidence="2" type="ORF">Rsub_05751</name>
</gene>
<feature type="compositionally biased region" description="Gly residues" evidence="1">
    <location>
        <begin position="482"/>
        <end position="491"/>
    </location>
</feature>
<feature type="region of interest" description="Disordered" evidence="1">
    <location>
        <begin position="445"/>
        <end position="466"/>
    </location>
</feature>
<dbReference type="OrthoDB" id="5945460at2759"/>
<feature type="compositionally biased region" description="Gly residues" evidence="1">
    <location>
        <begin position="451"/>
        <end position="463"/>
    </location>
</feature>
<evidence type="ECO:0000256" key="1">
    <source>
        <dbReference type="SAM" id="MobiDB-lite"/>
    </source>
</evidence>
<dbReference type="Proteomes" id="UP000247498">
    <property type="component" value="Unassembled WGS sequence"/>
</dbReference>
<reference evidence="2 3" key="1">
    <citation type="journal article" date="2018" name="Sci. Rep.">
        <title>Raphidocelis subcapitata (=Pseudokirchneriella subcapitata) provides an insight into genome evolution and environmental adaptations in the Sphaeropleales.</title>
        <authorList>
            <person name="Suzuki S."/>
            <person name="Yamaguchi H."/>
            <person name="Nakajima N."/>
            <person name="Kawachi M."/>
        </authorList>
    </citation>
    <scope>NUCLEOTIDE SEQUENCE [LARGE SCALE GENOMIC DNA]</scope>
    <source>
        <strain evidence="2 3">NIES-35</strain>
    </source>
</reference>
<dbReference type="AlphaFoldDB" id="A0A2V0P752"/>